<dbReference type="PANTHER" id="PTHR18919:SF107">
    <property type="entry name" value="ACETYL-COA ACETYLTRANSFERASE, CYTOSOLIC"/>
    <property type="match status" value="1"/>
</dbReference>
<sequence length="400" mass="42070">MLDAYIYSGLRTPFGRYAGSLAGVRPDDLVGPLLARLLETSGLPVEALEEVILGCTNQAGEDSRNLARNALLSAGLPWRVPGQTVNRLCASGLSAVIDAARAITCGEGRLYLAGGVESMSRAPFVMAKAESAYGRNLEVADSTIGARFANPRLVQRYGNHSMPETGDNLARRFAIGREDADRFAAASQARYQAALRAGVLDGEILPVQVPVGRKGLTTSVEHDEHPRPQSDLASLARLPTLFAEGVVTAGNASGINDGAAVLLLGDREIGLEHGVRPLARILSAAAVGVEPQFMGIGPHTAILLALQRARIGLEQLDLIEINEAFAPQVLACLKALDLDFDDPRVNPCGGAIAIGHPLGASGARLALSACRTLQRNHQRYAVVSLCVGVGQGVAMVIERA</sequence>
<dbReference type="InterPro" id="IPR020616">
    <property type="entry name" value="Thiolase_N"/>
</dbReference>
<dbReference type="RefSeq" id="WP_075117423.1">
    <property type="nucleotide sequence ID" value="NZ_MSCT01000002.1"/>
</dbReference>
<dbReference type="InterPro" id="IPR016039">
    <property type="entry name" value="Thiolase-like"/>
</dbReference>
<feature type="active site" description="Acyl-thioester intermediate" evidence="5">
    <location>
        <position position="89"/>
    </location>
</feature>
<dbReference type="Proteomes" id="UP000185578">
    <property type="component" value="Unassembled WGS sequence"/>
</dbReference>
<evidence type="ECO:0000256" key="4">
    <source>
        <dbReference type="ARBA" id="ARBA00048527"/>
    </source>
</evidence>
<organism evidence="9 10">
    <name type="scientific">Pseudomonas chlororaphis</name>
    <dbReference type="NCBI Taxonomy" id="587753"/>
    <lineage>
        <taxon>Bacteria</taxon>
        <taxon>Pseudomonadati</taxon>
        <taxon>Pseudomonadota</taxon>
        <taxon>Gammaproteobacteria</taxon>
        <taxon>Pseudomonadales</taxon>
        <taxon>Pseudomonadaceae</taxon>
        <taxon>Pseudomonas</taxon>
    </lineage>
</organism>
<dbReference type="PIRSF" id="PIRSF000429">
    <property type="entry name" value="Ac-CoA_Ac_transf"/>
    <property type="match status" value="1"/>
</dbReference>
<dbReference type="PANTHER" id="PTHR18919">
    <property type="entry name" value="ACETYL-COA C-ACYLTRANSFERASE"/>
    <property type="match status" value="1"/>
</dbReference>
<dbReference type="InterPro" id="IPR020610">
    <property type="entry name" value="Thiolase_AS"/>
</dbReference>
<accession>A0A1Q8EXV2</accession>
<evidence type="ECO:0000256" key="5">
    <source>
        <dbReference type="PIRSR" id="PIRSR000429-1"/>
    </source>
</evidence>
<evidence type="ECO:0000256" key="1">
    <source>
        <dbReference type="ARBA" id="ARBA00010982"/>
    </source>
</evidence>
<keyword evidence="3 6" id="KW-0012">Acyltransferase</keyword>
<feature type="domain" description="Thiolase C-terminal" evidence="8">
    <location>
        <begin position="276"/>
        <end position="399"/>
    </location>
</feature>
<dbReference type="PROSITE" id="PS00098">
    <property type="entry name" value="THIOLASE_1"/>
    <property type="match status" value="1"/>
</dbReference>
<evidence type="ECO:0000256" key="6">
    <source>
        <dbReference type="RuleBase" id="RU003557"/>
    </source>
</evidence>
<evidence type="ECO:0000313" key="9">
    <source>
        <dbReference type="EMBL" id="OLF56614.1"/>
    </source>
</evidence>
<comment type="catalytic activity">
    <reaction evidence="4">
        <text>succinyl-CoA + acetyl-CoA = 3-oxoadipyl-CoA + CoA</text>
        <dbReference type="Rhea" id="RHEA:19481"/>
        <dbReference type="ChEBI" id="CHEBI:57287"/>
        <dbReference type="ChEBI" id="CHEBI:57288"/>
        <dbReference type="ChEBI" id="CHEBI:57292"/>
        <dbReference type="ChEBI" id="CHEBI:57348"/>
        <dbReference type="EC" id="2.3.1.174"/>
    </reaction>
</comment>
<dbReference type="GO" id="GO:0033812">
    <property type="term" value="F:3-oxoadipyl-CoA thiolase activity"/>
    <property type="evidence" value="ECO:0007669"/>
    <property type="project" value="UniProtKB-EC"/>
</dbReference>
<evidence type="ECO:0000313" key="10">
    <source>
        <dbReference type="Proteomes" id="UP000185578"/>
    </source>
</evidence>
<dbReference type="OrthoDB" id="9764638at2"/>
<dbReference type="CDD" id="cd00751">
    <property type="entry name" value="thiolase"/>
    <property type="match status" value="1"/>
</dbReference>
<name>A0A1Q8EXV2_9PSED</name>
<dbReference type="InterPro" id="IPR002155">
    <property type="entry name" value="Thiolase"/>
</dbReference>
<dbReference type="Gene3D" id="3.40.47.10">
    <property type="match status" value="1"/>
</dbReference>
<protein>
    <submittedName>
        <fullName evidence="9">Beta-ketoadipyl CoA thiolase</fullName>
    </submittedName>
</protein>
<dbReference type="InterPro" id="IPR020615">
    <property type="entry name" value="Thiolase_acyl_enz_int_AS"/>
</dbReference>
<dbReference type="FunFam" id="3.40.47.10:FF:000010">
    <property type="entry name" value="Acetyl-CoA acetyltransferase (Thiolase)"/>
    <property type="match status" value="1"/>
</dbReference>
<feature type="domain" description="Thiolase N-terminal" evidence="7">
    <location>
        <begin position="5"/>
        <end position="265"/>
    </location>
</feature>
<dbReference type="GO" id="GO:0044281">
    <property type="term" value="P:small molecule metabolic process"/>
    <property type="evidence" value="ECO:0007669"/>
    <property type="project" value="UniProtKB-ARBA"/>
</dbReference>
<evidence type="ECO:0000256" key="3">
    <source>
        <dbReference type="ARBA" id="ARBA00023315"/>
    </source>
</evidence>
<dbReference type="NCBIfam" id="TIGR01930">
    <property type="entry name" value="AcCoA-C-Actrans"/>
    <property type="match status" value="1"/>
</dbReference>
<dbReference type="EMBL" id="MSCT01000002">
    <property type="protein sequence ID" value="OLF56614.1"/>
    <property type="molecule type" value="Genomic_DNA"/>
</dbReference>
<comment type="similarity">
    <text evidence="1 6">Belongs to the thiolase-like superfamily. Thiolase family.</text>
</comment>
<dbReference type="InterPro" id="IPR020613">
    <property type="entry name" value="Thiolase_CS"/>
</dbReference>
<feature type="active site" description="Proton acceptor" evidence="5">
    <location>
        <position position="386"/>
    </location>
</feature>
<proteinExistence type="inferred from homology"/>
<dbReference type="PROSITE" id="PS00099">
    <property type="entry name" value="THIOLASE_3"/>
    <property type="match status" value="1"/>
</dbReference>
<dbReference type="SUPFAM" id="SSF53901">
    <property type="entry name" value="Thiolase-like"/>
    <property type="match status" value="2"/>
</dbReference>
<comment type="caution">
    <text evidence="9">The sequence shown here is derived from an EMBL/GenBank/DDBJ whole genome shotgun (WGS) entry which is preliminary data.</text>
</comment>
<dbReference type="AlphaFoldDB" id="A0A1Q8EXV2"/>
<dbReference type="NCBIfam" id="NF006001">
    <property type="entry name" value="PRK08131.1"/>
    <property type="match status" value="1"/>
</dbReference>
<keyword evidence="2 6" id="KW-0808">Transferase</keyword>
<reference evidence="9 10" key="1">
    <citation type="submission" date="2016-12" db="EMBL/GenBank/DDBJ databases">
        <authorList>
            <person name="Song W.-J."/>
            <person name="Kurnit D.M."/>
        </authorList>
    </citation>
    <scope>NUCLEOTIDE SEQUENCE [LARGE SCALE GENOMIC DNA]</scope>
    <source>
        <strain evidence="9 10">PCL1601</strain>
    </source>
</reference>
<dbReference type="Pfam" id="PF00108">
    <property type="entry name" value="Thiolase_N"/>
    <property type="match status" value="1"/>
</dbReference>
<dbReference type="Pfam" id="PF02803">
    <property type="entry name" value="Thiolase_C"/>
    <property type="match status" value="1"/>
</dbReference>
<evidence type="ECO:0000256" key="2">
    <source>
        <dbReference type="ARBA" id="ARBA00022679"/>
    </source>
</evidence>
<evidence type="ECO:0000259" key="7">
    <source>
        <dbReference type="Pfam" id="PF00108"/>
    </source>
</evidence>
<dbReference type="PROSITE" id="PS00737">
    <property type="entry name" value="THIOLASE_2"/>
    <property type="match status" value="1"/>
</dbReference>
<gene>
    <name evidence="9" type="ORF">BTN82_01550</name>
</gene>
<evidence type="ECO:0000259" key="8">
    <source>
        <dbReference type="Pfam" id="PF02803"/>
    </source>
</evidence>
<dbReference type="InterPro" id="IPR020617">
    <property type="entry name" value="Thiolase_C"/>
</dbReference>
<feature type="active site" description="Proton acceptor" evidence="5">
    <location>
        <position position="356"/>
    </location>
</feature>